<sequence>MESRWNSARKLNGMQAELKIKKDCKPIFKKEGQVPFSIKQRIEQELDNLKEKRNFDKGETKLCGDYKGTVNPNLIVDSHPIPSVEELFADMAGGKQFSKIDLSQAYLQLELTPESRELLTLNTHMGLYQPTRLMYGIASAPAIWQRQIESILKYIPGVTVFLDDIKITGPDNDTHMKRLEQVLQTLDEHNVRVNFDKFTRNGEGELNLIEQLPVTAKELGEITERDGTVKILLQGLKNGRIVDAKFATRTEEWTNS</sequence>
<dbReference type="InterPro" id="IPR043502">
    <property type="entry name" value="DNA/RNA_pol_sf"/>
</dbReference>
<organism evidence="2 3">
    <name type="scientific">Popillia japonica</name>
    <name type="common">Japanese beetle</name>
    <dbReference type="NCBI Taxonomy" id="7064"/>
    <lineage>
        <taxon>Eukaryota</taxon>
        <taxon>Metazoa</taxon>
        <taxon>Ecdysozoa</taxon>
        <taxon>Arthropoda</taxon>
        <taxon>Hexapoda</taxon>
        <taxon>Insecta</taxon>
        <taxon>Pterygota</taxon>
        <taxon>Neoptera</taxon>
        <taxon>Endopterygota</taxon>
        <taxon>Coleoptera</taxon>
        <taxon>Polyphaga</taxon>
        <taxon>Scarabaeiformia</taxon>
        <taxon>Scarabaeidae</taxon>
        <taxon>Rutelinae</taxon>
        <taxon>Popillia</taxon>
    </lineage>
</organism>
<keyword evidence="3" id="KW-1185">Reference proteome</keyword>
<evidence type="ECO:0000313" key="2">
    <source>
        <dbReference type="EMBL" id="KAK9681269.1"/>
    </source>
</evidence>
<comment type="caution">
    <text evidence="2">The sequence shown here is derived from an EMBL/GenBank/DDBJ whole genome shotgun (WGS) entry which is preliminary data.</text>
</comment>
<dbReference type="Gene3D" id="3.10.10.10">
    <property type="entry name" value="HIV Type 1 Reverse Transcriptase, subunit A, domain 1"/>
    <property type="match status" value="1"/>
</dbReference>
<dbReference type="InterPro" id="IPR043128">
    <property type="entry name" value="Rev_trsase/Diguanyl_cyclase"/>
</dbReference>
<gene>
    <name evidence="2" type="ORF">QE152_g38437</name>
</gene>
<dbReference type="SUPFAM" id="SSF56672">
    <property type="entry name" value="DNA/RNA polymerases"/>
    <property type="match status" value="1"/>
</dbReference>
<keyword evidence="2" id="KW-0695">RNA-directed DNA polymerase</keyword>
<dbReference type="Gene3D" id="3.30.70.270">
    <property type="match status" value="1"/>
</dbReference>
<dbReference type="EMBL" id="JASPKY010000829">
    <property type="protein sequence ID" value="KAK9681269.1"/>
    <property type="molecule type" value="Genomic_DNA"/>
</dbReference>
<dbReference type="AlphaFoldDB" id="A0AAW1HXL5"/>
<dbReference type="PANTHER" id="PTHR37984:SF5">
    <property type="entry name" value="PROTEIN NYNRIN-LIKE"/>
    <property type="match status" value="1"/>
</dbReference>
<dbReference type="InterPro" id="IPR050951">
    <property type="entry name" value="Retrovirus_Pol_polyprotein"/>
</dbReference>
<name>A0AAW1HXL5_POPJA</name>
<feature type="domain" description="Reverse transcriptase" evidence="1">
    <location>
        <begin position="77"/>
        <end position="199"/>
    </location>
</feature>
<dbReference type="Pfam" id="PF00078">
    <property type="entry name" value="RVT_1"/>
    <property type="match status" value="1"/>
</dbReference>
<keyword evidence="2" id="KW-0808">Transferase</keyword>
<reference evidence="2 3" key="1">
    <citation type="journal article" date="2024" name="BMC Genomics">
        <title>De novo assembly and annotation of Popillia japonica's genome with initial clues to its potential as an invasive pest.</title>
        <authorList>
            <person name="Cucini C."/>
            <person name="Boschi S."/>
            <person name="Funari R."/>
            <person name="Cardaioli E."/>
            <person name="Iannotti N."/>
            <person name="Marturano G."/>
            <person name="Paoli F."/>
            <person name="Bruttini M."/>
            <person name="Carapelli A."/>
            <person name="Frati F."/>
            <person name="Nardi F."/>
        </authorList>
    </citation>
    <scope>NUCLEOTIDE SEQUENCE [LARGE SCALE GENOMIC DNA]</scope>
    <source>
        <strain evidence="2">DMR45628</strain>
    </source>
</reference>
<proteinExistence type="predicted"/>
<dbReference type="CDD" id="cd01647">
    <property type="entry name" value="RT_LTR"/>
    <property type="match status" value="1"/>
</dbReference>
<protein>
    <submittedName>
        <fullName evidence="2">Reverse transcriptase (RNA-dependent DNA polymerase)</fullName>
    </submittedName>
</protein>
<keyword evidence="2" id="KW-0548">Nucleotidyltransferase</keyword>
<dbReference type="PANTHER" id="PTHR37984">
    <property type="entry name" value="PROTEIN CBG26694"/>
    <property type="match status" value="1"/>
</dbReference>
<dbReference type="GO" id="GO:0003964">
    <property type="term" value="F:RNA-directed DNA polymerase activity"/>
    <property type="evidence" value="ECO:0007669"/>
    <property type="project" value="UniProtKB-KW"/>
</dbReference>
<dbReference type="Proteomes" id="UP001458880">
    <property type="component" value="Unassembled WGS sequence"/>
</dbReference>
<evidence type="ECO:0000313" key="3">
    <source>
        <dbReference type="Proteomes" id="UP001458880"/>
    </source>
</evidence>
<evidence type="ECO:0000259" key="1">
    <source>
        <dbReference type="Pfam" id="PF00078"/>
    </source>
</evidence>
<dbReference type="InterPro" id="IPR000477">
    <property type="entry name" value="RT_dom"/>
</dbReference>
<accession>A0AAW1HXL5</accession>